<feature type="region of interest" description="Disordered" evidence="1">
    <location>
        <begin position="1244"/>
        <end position="1269"/>
    </location>
</feature>
<feature type="compositionally biased region" description="Polar residues" evidence="1">
    <location>
        <begin position="798"/>
        <end position="815"/>
    </location>
</feature>
<dbReference type="InterPro" id="IPR001331">
    <property type="entry name" value="GDS_CDC24_CS"/>
</dbReference>
<dbReference type="InterPro" id="IPR035899">
    <property type="entry name" value="DBL_dom_sf"/>
</dbReference>
<dbReference type="InterPro" id="IPR000219">
    <property type="entry name" value="DH_dom"/>
</dbReference>
<dbReference type="CDD" id="cd19494">
    <property type="entry name" value="Elp4"/>
    <property type="match status" value="1"/>
</dbReference>
<feature type="compositionally biased region" description="Polar residues" evidence="1">
    <location>
        <begin position="1124"/>
        <end position="1152"/>
    </location>
</feature>
<dbReference type="Pfam" id="PF00621">
    <property type="entry name" value="RhoGEF"/>
    <property type="match status" value="1"/>
</dbReference>
<feature type="compositionally biased region" description="Acidic residues" evidence="1">
    <location>
        <begin position="556"/>
        <end position="590"/>
    </location>
</feature>
<feature type="compositionally biased region" description="Polar residues" evidence="1">
    <location>
        <begin position="1335"/>
        <end position="1360"/>
    </location>
</feature>
<dbReference type="PANTHER" id="PTHR12673">
    <property type="entry name" value="FACIOGENITAL DYSPLASIA PROTEIN"/>
    <property type="match status" value="1"/>
</dbReference>
<dbReference type="InterPro" id="IPR032675">
    <property type="entry name" value="LRR_dom_sf"/>
</dbReference>
<feature type="compositionally biased region" description="Low complexity" evidence="1">
    <location>
        <begin position="431"/>
        <end position="453"/>
    </location>
</feature>
<feature type="compositionally biased region" description="Polar residues" evidence="1">
    <location>
        <begin position="491"/>
        <end position="502"/>
    </location>
</feature>
<feature type="region of interest" description="Disordered" evidence="1">
    <location>
        <begin position="857"/>
        <end position="1227"/>
    </location>
</feature>
<dbReference type="PROSITE" id="PS00741">
    <property type="entry name" value="DH_1"/>
    <property type="match status" value="1"/>
</dbReference>
<protein>
    <recommendedName>
        <fullName evidence="2">DH domain-containing protein</fullName>
    </recommendedName>
</protein>
<dbReference type="PANTHER" id="PTHR12673:SF270">
    <property type="entry name" value="FYVE-TYPE DOMAIN-CONTAINING PROTEIN"/>
    <property type="match status" value="1"/>
</dbReference>
<feature type="compositionally biased region" description="Polar residues" evidence="1">
    <location>
        <begin position="878"/>
        <end position="892"/>
    </location>
</feature>
<evidence type="ECO:0000259" key="2">
    <source>
        <dbReference type="PROSITE" id="PS50010"/>
    </source>
</evidence>
<sequence>MSSFKRKTTSGSKPTTSLTVFPGTRISPASNSSLITSSGVSSLDDILGGGLPLSCSLVFAAPDTHSSYGDLVQRYFISQGLANGHRVCVVGQDPEAFVRDAMWFPRSQSIGLGSNKAPESDEDEEGSSEKGQKVKIAWRYEKMKQFKTTVGYTDLDSEAYCAPFELANCVPEEVIAEAIQGGRLDYLDIGMRNLSTADVLGELSRRLSMTLAEGVAPLRICIPDFGSPVWGDLGAQRILQFLHSLRGLLRKHPHGCASVSLAPSISTARWGGAGWLDKLGWAADGMISMSGFSGNPNLSSIFPGHHGLVQIIRLPSPHTFSPPSDRFSTLRGLSASGENNLAFKCTRKRLVFETLHLDVEGGTGERRTTPNAGKAEHVEKTEGVKKKRVVKFDVVSPPCMLSPSDDEMAVHSAQMALPDPSSYPDPYPNMPGLSSGPSSSASTRSSAYTSSGSTLPYVDYSNVHVASGDDDPNHLDITKDAVAQMLASDPAHSTSARAPSTRSQDRSRWSESYSGGVLSRSSSFGYGLASSNPPDTQTSQLSQKQSYDASWQSVDEKDETGISEDETDDEPGLDSLEADDEDIHDEEEEERTSAAVVAEEGRGLIVHGDNVPIVQLQVQPGPSNIHFSRSLSMSVIIFLAISFLGTTHLLIGSSSTPNTVPAFLTTTLPQIAHSLLALDISANFLGALPPVLAVCENLEELNVASNPLRVLPVFLADLVNLRVLIADSTGINTLPEQLVDLDKIHTISIRRNKLHALPSWLCLLPALQTLCVDGNPFQGPWKALVDPLLAKAPATPVYPTSTPTMPLSAQSSYTGADTDGTDEFSDHDAQSPQNGFTHSPEEEDHTITQARVPYLSRSTTAPAPIPPSLARKQPLVRTRTTPNRTYFDQTRSGTGGADAMPDPRGKRAGGPEPVGRSDGPHSGGDHEIRKMKSAGDLRRPRTANSAIAEAEMPNRPQISKFPTSVSSSNLLNGADEMGASPGPDHYNKRFASLGPNAQHAAVMRPSTNAARPQLSQSMFQHPSPSPSASSSGPPMGSPAMNDRTSSYAPVPANTLSAPPLNQPAKSEGYDSGKQTQRATREKSTRWGFLKKMSMGKMKPDSTSPPPPSPHPSRPPISRPHTSSGTSAQQLRPGNRISKSPQIDLRLSTTSNMLDALPSISAQPPSNPPRIDSLPGATKSMKSPSSLTVPQTPIASHGLLSPPVAPHPRTTKRRSFLPVDAPGSMSLTIPENSAFVTGVVVADGDEHLGQGQPSNQSLPPPSPELSHEQYMRREADRARDAYNRALRSVMAYLRDMNDLVSIQQVGVPGITGAPRSMYGDSQLKSSVSADDEYGGSRQSRAGTTQREASMIATSLSDSTAHLRSPDSMAGMRSGTSSQTLSVATTDSGGSGEERKFKDDKGKRAMVVREIVVTERTYVKGLQELVDIYIKPAGTPANLLSGVGSSSKDTVVPAPERRVVFGGIDSLFSFHCESFLPALEAAAAPLMRAPGEIQDLDQDGQLSIEVARAVGNIFVKHAAFMRMYSSYINNFDNSVQRVKYWTSDRSSPAPAAPPLTTSSSTAQLAGLGIGMAMASNPALLAENTAAATGIPNLTTSQKRRIKSYLKRCRLNPRHTQLNLEGYLLLPVQRVPRYKLLLEELLRSTPPLPQFVDDPLDRALAEIALLANNMNEGKRESESRRKLVQWQARIRGKFPSPLVQPHRRLIMDGPLLLTRVVRKAVVTFEAINPQGDASIVQVDCLSPELTPRPLIGILCNDLLVLCRDPSEGQDPASPVDLWAVLRMQTRPQPASIVHGNGLRLVDNKAILYFDAPSSSDALNWFRAINLHIPASKT</sequence>
<dbReference type="Pfam" id="PF05625">
    <property type="entry name" value="PAXNEB"/>
    <property type="match status" value="1"/>
</dbReference>
<dbReference type="PROSITE" id="PS50010">
    <property type="entry name" value="DH_2"/>
    <property type="match status" value="1"/>
</dbReference>
<reference evidence="3 4" key="1">
    <citation type="journal article" date="2020" name="ISME J.">
        <title>Uncovering the hidden diversity of litter-decomposition mechanisms in mushroom-forming fungi.</title>
        <authorList>
            <person name="Floudas D."/>
            <person name="Bentzer J."/>
            <person name="Ahren D."/>
            <person name="Johansson T."/>
            <person name="Persson P."/>
            <person name="Tunlid A."/>
        </authorList>
    </citation>
    <scope>NUCLEOTIDE SEQUENCE [LARGE SCALE GENOMIC DNA]</scope>
    <source>
        <strain evidence="3 4">CBS 101986</strain>
    </source>
</reference>
<dbReference type="InterPro" id="IPR011993">
    <property type="entry name" value="PH-like_dom_sf"/>
</dbReference>
<dbReference type="EMBL" id="JAACJJ010000056">
    <property type="protein sequence ID" value="KAF5313258.1"/>
    <property type="molecule type" value="Genomic_DNA"/>
</dbReference>
<dbReference type="Proteomes" id="UP000567179">
    <property type="component" value="Unassembled WGS sequence"/>
</dbReference>
<feature type="compositionally biased region" description="Low complexity" evidence="1">
    <location>
        <begin position="1026"/>
        <end position="1040"/>
    </location>
</feature>
<feature type="region of interest" description="Disordered" evidence="1">
    <location>
        <begin position="1312"/>
        <end position="1396"/>
    </location>
</feature>
<feature type="compositionally biased region" description="Polar residues" evidence="1">
    <location>
        <begin position="1005"/>
        <end position="1020"/>
    </location>
</feature>
<feature type="region of interest" description="Disordered" evidence="1">
    <location>
        <begin position="109"/>
        <end position="131"/>
    </location>
</feature>
<dbReference type="SUPFAM" id="SSF52058">
    <property type="entry name" value="L domain-like"/>
    <property type="match status" value="1"/>
</dbReference>
<accession>A0A8H5EV71</accession>
<feature type="compositionally biased region" description="Polar residues" evidence="1">
    <location>
        <begin position="1179"/>
        <end position="1193"/>
    </location>
</feature>
<dbReference type="GO" id="GO:0005737">
    <property type="term" value="C:cytoplasm"/>
    <property type="evidence" value="ECO:0007669"/>
    <property type="project" value="TreeGrafter"/>
</dbReference>
<dbReference type="Gene3D" id="1.20.900.10">
    <property type="entry name" value="Dbl homology (DH) domain"/>
    <property type="match status" value="1"/>
</dbReference>
<proteinExistence type="predicted"/>
<comment type="caution">
    <text evidence="3">The sequence shown here is derived from an EMBL/GenBank/DDBJ whole genome shotgun (WGS) entry which is preliminary data.</text>
</comment>
<dbReference type="Gene3D" id="2.30.29.30">
    <property type="entry name" value="Pleckstrin-homology domain (PH domain)/Phosphotyrosine-binding domain (PTB)"/>
    <property type="match status" value="1"/>
</dbReference>
<dbReference type="InterPro" id="IPR008728">
    <property type="entry name" value="Elongator_complex_protein_4"/>
</dbReference>
<keyword evidence="4" id="KW-1185">Reference proteome</keyword>
<dbReference type="InterPro" id="IPR051092">
    <property type="entry name" value="FYVE_RhoGEF_PH"/>
</dbReference>
<evidence type="ECO:0000256" key="1">
    <source>
        <dbReference type="SAM" id="MobiDB-lite"/>
    </source>
</evidence>
<feature type="region of interest" description="Disordered" evidence="1">
    <location>
        <begin position="416"/>
        <end position="453"/>
    </location>
</feature>
<feature type="region of interest" description="Disordered" evidence="1">
    <location>
        <begin position="361"/>
        <end position="383"/>
    </location>
</feature>
<dbReference type="GO" id="GO:0033588">
    <property type="term" value="C:elongator holoenzyme complex"/>
    <property type="evidence" value="ECO:0007669"/>
    <property type="project" value="InterPro"/>
</dbReference>
<feature type="domain" description="DH" evidence="2">
    <location>
        <begin position="1401"/>
        <end position="1670"/>
    </location>
</feature>
<dbReference type="SUPFAM" id="SSF48065">
    <property type="entry name" value="DBL homology domain (DH-domain)"/>
    <property type="match status" value="1"/>
</dbReference>
<evidence type="ECO:0000313" key="4">
    <source>
        <dbReference type="Proteomes" id="UP000567179"/>
    </source>
</evidence>
<dbReference type="UniPathway" id="UPA00988"/>
<dbReference type="Gene3D" id="3.80.10.10">
    <property type="entry name" value="Ribonuclease Inhibitor"/>
    <property type="match status" value="1"/>
</dbReference>
<feature type="compositionally biased region" description="Polar residues" evidence="1">
    <location>
        <begin position="956"/>
        <end position="971"/>
    </location>
</feature>
<dbReference type="Gene3D" id="3.40.50.300">
    <property type="entry name" value="P-loop containing nucleotide triphosphate hydrolases"/>
    <property type="match status" value="1"/>
</dbReference>
<feature type="compositionally biased region" description="Polar residues" evidence="1">
    <location>
        <begin position="529"/>
        <end position="553"/>
    </location>
</feature>
<feature type="compositionally biased region" description="Low complexity" evidence="1">
    <location>
        <begin position="510"/>
        <end position="525"/>
    </location>
</feature>
<feature type="region of interest" description="Disordered" evidence="1">
    <location>
        <begin position="798"/>
        <end position="845"/>
    </location>
</feature>
<dbReference type="OrthoDB" id="660555at2759"/>
<feature type="region of interest" description="Disordered" evidence="1">
    <location>
        <begin position="1"/>
        <end position="24"/>
    </location>
</feature>
<dbReference type="SMART" id="SM00325">
    <property type="entry name" value="RhoGEF"/>
    <property type="match status" value="1"/>
</dbReference>
<organism evidence="3 4">
    <name type="scientific">Psilocybe cf. subviscida</name>
    <dbReference type="NCBI Taxonomy" id="2480587"/>
    <lineage>
        <taxon>Eukaryota</taxon>
        <taxon>Fungi</taxon>
        <taxon>Dikarya</taxon>
        <taxon>Basidiomycota</taxon>
        <taxon>Agaricomycotina</taxon>
        <taxon>Agaricomycetes</taxon>
        <taxon>Agaricomycetidae</taxon>
        <taxon>Agaricales</taxon>
        <taxon>Agaricineae</taxon>
        <taxon>Strophariaceae</taxon>
        <taxon>Psilocybe</taxon>
    </lineage>
</organism>
<dbReference type="SUPFAM" id="SSF50729">
    <property type="entry name" value="PH domain-like"/>
    <property type="match status" value="1"/>
</dbReference>
<gene>
    <name evidence="3" type="ORF">D9619_003038</name>
</gene>
<feature type="region of interest" description="Disordered" evidence="1">
    <location>
        <begin position="487"/>
        <end position="594"/>
    </location>
</feature>
<dbReference type="InterPro" id="IPR027417">
    <property type="entry name" value="P-loop_NTPase"/>
</dbReference>
<feature type="compositionally biased region" description="Polar residues" evidence="1">
    <location>
        <begin position="1372"/>
        <end position="1386"/>
    </location>
</feature>
<dbReference type="GO" id="GO:0002098">
    <property type="term" value="P:tRNA wobble uridine modification"/>
    <property type="evidence" value="ECO:0007669"/>
    <property type="project" value="InterPro"/>
</dbReference>
<feature type="compositionally biased region" description="Polar residues" evidence="1">
    <location>
        <begin position="9"/>
        <end position="19"/>
    </location>
</feature>
<dbReference type="GO" id="GO:0035556">
    <property type="term" value="P:intracellular signal transduction"/>
    <property type="evidence" value="ECO:0007669"/>
    <property type="project" value="InterPro"/>
</dbReference>
<dbReference type="GO" id="GO:0005085">
    <property type="term" value="F:guanyl-nucleotide exchange factor activity"/>
    <property type="evidence" value="ECO:0007669"/>
    <property type="project" value="InterPro"/>
</dbReference>
<dbReference type="CDD" id="cd00160">
    <property type="entry name" value="RhoGEF"/>
    <property type="match status" value="1"/>
</dbReference>
<feature type="compositionally biased region" description="Pro residues" evidence="1">
    <location>
        <begin position="1102"/>
        <end position="1117"/>
    </location>
</feature>
<name>A0A8H5EV71_9AGAR</name>
<evidence type="ECO:0000313" key="3">
    <source>
        <dbReference type="EMBL" id="KAF5313258.1"/>
    </source>
</evidence>
<feature type="compositionally biased region" description="Basic and acidic residues" evidence="1">
    <location>
        <begin position="923"/>
        <end position="939"/>
    </location>
</feature>